<dbReference type="PROSITE" id="PS50110">
    <property type="entry name" value="RESPONSE_REGULATORY"/>
    <property type="match status" value="1"/>
</dbReference>
<accession>A0A0M4DFW6</accession>
<evidence type="ECO:0000313" key="8">
    <source>
        <dbReference type="EMBL" id="ALC15675.1"/>
    </source>
</evidence>
<dbReference type="STRING" id="1603606.DSOUD_0888"/>
<dbReference type="InterPro" id="IPR009057">
    <property type="entry name" value="Homeodomain-like_sf"/>
</dbReference>
<dbReference type="GO" id="GO:0043565">
    <property type="term" value="F:sequence-specific DNA binding"/>
    <property type="evidence" value="ECO:0007669"/>
    <property type="project" value="InterPro"/>
</dbReference>
<dbReference type="SUPFAM" id="SSF52172">
    <property type="entry name" value="CheY-like"/>
    <property type="match status" value="1"/>
</dbReference>
<dbReference type="InterPro" id="IPR001789">
    <property type="entry name" value="Sig_transdc_resp-reg_receiver"/>
</dbReference>
<evidence type="ECO:0000259" key="7">
    <source>
        <dbReference type="PROSITE" id="PS50110"/>
    </source>
</evidence>
<proteinExistence type="predicted"/>
<evidence type="ECO:0000259" key="6">
    <source>
        <dbReference type="PROSITE" id="PS50045"/>
    </source>
</evidence>
<evidence type="ECO:0000256" key="4">
    <source>
        <dbReference type="ARBA" id="ARBA00023163"/>
    </source>
</evidence>
<dbReference type="PATRIC" id="fig|1603606.3.peg.977"/>
<dbReference type="PANTHER" id="PTHR32071:SF113">
    <property type="entry name" value="ALGINATE BIOSYNTHESIS TRANSCRIPTIONAL REGULATORY PROTEIN ALGB"/>
    <property type="match status" value="1"/>
</dbReference>
<dbReference type="KEGG" id="des:DSOUD_0888"/>
<dbReference type="CDD" id="cd00009">
    <property type="entry name" value="AAA"/>
    <property type="match status" value="1"/>
</dbReference>
<dbReference type="SMART" id="SM00382">
    <property type="entry name" value="AAA"/>
    <property type="match status" value="1"/>
</dbReference>
<dbReference type="Pfam" id="PF25601">
    <property type="entry name" value="AAA_lid_14"/>
    <property type="match status" value="1"/>
</dbReference>
<evidence type="ECO:0000256" key="2">
    <source>
        <dbReference type="ARBA" id="ARBA00022840"/>
    </source>
</evidence>
<gene>
    <name evidence="8" type="ORF">DSOUD_0888</name>
</gene>
<dbReference type="InterPro" id="IPR025662">
    <property type="entry name" value="Sigma_54_int_dom_ATP-bd_1"/>
</dbReference>
<dbReference type="Pfam" id="PF00072">
    <property type="entry name" value="Response_reg"/>
    <property type="match status" value="1"/>
</dbReference>
<keyword evidence="5" id="KW-0597">Phosphoprotein</keyword>
<dbReference type="EMBL" id="CP010802">
    <property type="protein sequence ID" value="ALC15675.1"/>
    <property type="molecule type" value="Genomic_DNA"/>
</dbReference>
<dbReference type="InterPro" id="IPR011006">
    <property type="entry name" value="CheY-like_superfamily"/>
</dbReference>
<dbReference type="GO" id="GO:0005524">
    <property type="term" value="F:ATP binding"/>
    <property type="evidence" value="ECO:0007669"/>
    <property type="project" value="UniProtKB-KW"/>
</dbReference>
<evidence type="ECO:0000313" key="9">
    <source>
        <dbReference type="Proteomes" id="UP000057158"/>
    </source>
</evidence>
<dbReference type="SUPFAM" id="SSF46689">
    <property type="entry name" value="Homeodomain-like"/>
    <property type="match status" value="1"/>
</dbReference>
<dbReference type="Gene3D" id="3.40.50.300">
    <property type="entry name" value="P-loop containing nucleotide triphosphate hydrolases"/>
    <property type="match status" value="1"/>
</dbReference>
<dbReference type="FunFam" id="3.40.50.300:FF:000006">
    <property type="entry name" value="DNA-binding transcriptional regulator NtrC"/>
    <property type="match status" value="1"/>
</dbReference>
<dbReference type="GO" id="GO:0000160">
    <property type="term" value="P:phosphorelay signal transduction system"/>
    <property type="evidence" value="ECO:0007669"/>
    <property type="project" value="InterPro"/>
</dbReference>
<dbReference type="InterPro" id="IPR002078">
    <property type="entry name" value="Sigma_54_int"/>
</dbReference>
<dbReference type="Gene3D" id="1.10.8.60">
    <property type="match status" value="1"/>
</dbReference>
<feature type="domain" description="Response regulatory" evidence="7">
    <location>
        <begin position="7"/>
        <end position="122"/>
    </location>
</feature>
<dbReference type="Proteomes" id="UP000057158">
    <property type="component" value="Chromosome"/>
</dbReference>
<organism evidence="8 9">
    <name type="scientific">Desulfuromonas soudanensis</name>
    <dbReference type="NCBI Taxonomy" id="1603606"/>
    <lineage>
        <taxon>Bacteria</taxon>
        <taxon>Pseudomonadati</taxon>
        <taxon>Thermodesulfobacteriota</taxon>
        <taxon>Desulfuromonadia</taxon>
        <taxon>Desulfuromonadales</taxon>
        <taxon>Desulfuromonadaceae</taxon>
        <taxon>Desulfuromonas</taxon>
    </lineage>
</organism>
<name>A0A0M4DFW6_9BACT</name>
<feature type="modified residue" description="4-aspartylphosphate" evidence="5">
    <location>
        <position position="57"/>
    </location>
</feature>
<dbReference type="AlphaFoldDB" id="A0A0M4DFW6"/>
<dbReference type="RefSeq" id="WP_053549861.1">
    <property type="nucleotide sequence ID" value="NZ_CP010802.1"/>
</dbReference>
<keyword evidence="2" id="KW-0067">ATP-binding</keyword>
<dbReference type="Gene3D" id="3.40.50.2300">
    <property type="match status" value="1"/>
</dbReference>
<dbReference type="InterPro" id="IPR027417">
    <property type="entry name" value="P-loop_NTPase"/>
</dbReference>
<dbReference type="InterPro" id="IPR002197">
    <property type="entry name" value="HTH_Fis"/>
</dbReference>
<dbReference type="InterPro" id="IPR025944">
    <property type="entry name" value="Sigma_54_int_dom_CS"/>
</dbReference>
<dbReference type="Gene3D" id="1.10.10.60">
    <property type="entry name" value="Homeodomain-like"/>
    <property type="match status" value="1"/>
</dbReference>
<keyword evidence="4" id="KW-0804">Transcription</keyword>
<dbReference type="CDD" id="cd00156">
    <property type="entry name" value="REC"/>
    <property type="match status" value="1"/>
</dbReference>
<evidence type="ECO:0000256" key="5">
    <source>
        <dbReference type="PROSITE-ProRule" id="PRU00169"/>
    </source>
</evidence>
<keyword evidence="9" id="KW-1185">Reference proteome</keyword>
<evidence type="ECO:0000256" key="1">
    <source>
        <dbReference type="ARBA" id="ARBA00022741"/>
    </source>
</evidence>
<keyword evidence="1" id="KW-0547">Nucleotide-binding</keyword>
<sequence>MAEKTTRLLYVDDEAAYRSIFCREMREDKRFMVETAADGPSALRLLESYRADIVLTDLVMPGMDGITVLQEIHRRYPEIFVLILTGVNSAQEAVRAMKAGAYDYILKPFDAAMLQMQLEKILHHRLLLQSNARETQELNFEHLVGQDPAMFELFEGIRRIAPTNATVLIRGESGTGKELIAEAIHARSSRRDKMFVPVNCAALTESLINSALFGHEKGAFTGAAARQIGFFERATGGTIFLDEIGDIPQQTQVSLLRVLELGTFQRVGGTETIQVDTRIICATNKDLEGAISEKTFRQDLFYRLNVVSLTAPPLRERTSDIPLLVNVFLNKFNRQIGKEVASIDPVALTRLCAYRWPGNVRELSNAVERAVVFCPGSQLRLEHFPTELQKPPAVDEDFSLRLHTSNLPEIEAEVIRKVLEDKQWNLSRAAEVLGIARGTLYSKIKSYGIEKNGHSPSVDI</sequence>
<dbReference type="Pfam" id="PF00158">
    <property type="entry name" value="Sigma54_activat"/>
    <property type="match status" value="1"/>
</dbReference>
<dbReference type="PANTHER" id="PTHR32071">
    <property type="entry name" value="TRANSCRIPTIONAL REGULATORY PROTEIN"/>
    <property type="match status" value="1"/>
</dbReference>
<dbReference type="PRINTS" id="PR01590">
    <property type="entry name" value="HTHFIS"/>
</dbReference>
<keyword evidence="3" id="KW-0805">Transcription regulation</keyword>
<dbReference type="InterPro" id="IPR003593">
    <property type="entry name" value="AAA+_ATPase"/>
</dbReference>
<dbReference type="PROSITE" id="PS00675">
    <property type="entry name" value="SIGMA54_INTERACT_1"/>
    <property type="match status" value="1"/>
</dbReference>
<dbReference type="PROSITE" id="PS00688">
    <property type="entry name" value="SIGMA54_INTERACT_3"/>
    <property type="match status" value="1"/>
</dbReference>
<dbReference type="Pfam" id="PF02954">
    <property type="entry name" value="HTH_8"/>
    <property type="match status" value="1"/>
</dbReference>
<dbReference type="PROSITE" id="PS50045">
    <property type="entry name" value="SIGMA54_INTERACT_4"/>
    <property type="match status" value="1"/>
</dbReference>
<feature type="domain" description="Sigma-54 factor interaction" evidence="6">
    <location>
        <begin position="143"/>
        <end position="372"/>
    </location>
</feature>
<reference evidence="8 9" key="1">
    <citation type="submission" date="2015-07" db="EMBL/GenBank/DDBJ databases">
        <title>Isolation and Genomic Characterization of a Novel Halophilic Metal-Reducing Deltaproteobacterium from the Deep Subsurface.</title>
        <authorList>
            <person name="Badalamenti J.P."/>
            <person name="Summers Z.M."/>
            <person name="Gralnick J.A."/>
            <person name="Bond D.R."/>
        </authorList>
    </citation>
    <scope>NUCLEOTIDE SEQUENCE [LARGE SCALE GENOMIC DNA]</scope>
    <source>
        <strain evidence="8 9">WTL</strain>
    </source>
</reference>
<dbReference type="InterPro" id="IPR058031">
    <property type="entry name" value="AAA_lid_NorR"/>
</dbReference>
<dbReference type="GO" id="GO:0006355">
    <property type="term" value="P:regulation of DNA-templated transcription"/>
    <property type="evidence" value="ECO:0007669"/>
    <property type="project" value="InterPro"/>
</dbReference>
<dbReference type="SMART" id="SM00448">
    <property type="entry name" value="REC"/>
    <property type="match status" value="1"/>
</dbReference>
<evidence type="ECO:0000256" key="3">
    <source>
        <dbReference type="ARBA" id="ARBA00023015"/>
    </source>
</evidence>
<protein>
    <submittedName>
        <fullName evidence="8">Fis family transcriptional regulator</fullName>
    </submittedName>
</protein>
<dbReference type="SUPFAM" id="SSF52540">
    <property type="entry name" value="P-loop containing nucleoside triphosphate hydrolases"/>
    <property type="match status" value="1"/>
</dbReference>